<comment type="caution">
    <text evidence="2">The sequence shown here is derived from an EMBL/GenBank/DDBJ whole genome shotgun (WGS) entry which is preliminary data.</text>
</comment>
<evidence type="ECO:0000259" key="1">
    <source>
        <dbReference type="SMART" id="SM00460"/>
    </source>
</evidence>
<reference evidence="2 3" key="1">
    <citation type="submission" date="2024-06" db="EMBL/GenBank/DDBJ databases">
        <title>Genomic Encyclopedia of Type Strains, Phase IV (KMG-IV): sequencing the most valuable type-strain genomes for metagenomic binning, comparative biology and taxonomic classification.</title>
        <authorList>
            <person name="Goeker M."/>
        </authorList>
    </citation>
    <scope>NUCLEOTIDE SEQUENCE [LARGE SCALE GENOMIC DNA]</scope>
    <source>
        <strain evidence="2 3">DSM 21331</strain>
    </source>
</reference>
<dbReference type="Gene3D" id="2.60.40.2250">
    <property type="match status" value="1"/>
</dbReference>
<dbReference type="PANTHER" id="PTHR33490">
    <property type="entry name" value="BLR5614 PROTEIN-RELATED"/>
    <property type="match status" value="1"/>
</dbReference>
<accession>A0ABV2L804</accession>
<dbReference type="InterPro" id="IPR038765">
    <property type="entry name" value="Papain-like_cys_pep_sf"/>
</dbReference>
<dbReference type="InterPro" id="IPR002931">
    <property type="entry name" value="Transglutaminase-like"/>
</dbReference>
<protein>
    <submittedName>
        <fullName evidence="2">Transglutaminase-like putative cysteine protease</fullName>
    </submittedName>
</protein>
<dbReference type="Proteomes" id="UP001549145">
    <property type="component" value="Unassembled WGS sequence"/>
</dbReference>
<organism evidence="2 3">
    <name type="scientific">Methylobacterium goesingense</name>
    <dbReference type="NCBI Taxonomy" id="243690"/>
    <lineage>
        <taxon>Bacteria</taxon>
        <taxon>Pseudomonadati</taxon>
        <taxon>Pseudomonadota</taxon>
        <taxon>Alphaproteobacteria</taxon>
        <taxon>Hyphomicrobiales</taxon>
        <taxon>Methylobacteriaceae</taxon>
        <taxon>Methylobacterium</taxon>
    </lineage>
</organism>
<evidence type="ECO:0000313" key="3">
    <source>
        <dbReference type="Proteomes" id="UP001549145"/>
    </source>
</evidence>
<dbReference type="Pfam" id="PF01841">
    <property type="entry name" value="Transglut_core"/>
    <property type="match status" value="1"/>
</dbReference>
<dbReference type="PANTHER" id="PTHR33490:SF12">
    <property type="entry name" value="BLL5557 PROTEIN"/>
    <property type="match status" value="1"/>
</dbReference>
<dbReference type="RefSeq" id="WP_238281818.1">
    <property type="nucleotide sequence ID" value="NZ_BPQL01000140.1"/>
</dbReference>
<dbReference type="EMBL" id="JBEPMM010000005">
    <property type="protein sequence ID" value="MET3692880.1"/>
    <property type="molecule type" value="Genomic_DNA"/>
</dbReference>
<gene>
    <name evidence="2" type="ORF">ABID43_002420</name>
</gene>
<keyword evidence="3" id="KW-1185">Reference proteome</keyword>
<dbReference type="SUPFAM" id="SSF54001">
    <property type="entry name" value="Cysteine proteinases"/>
    <property type="match status" value="1"/>
</dbReference>
<evidence type="ECO:0000313" key="2">
    <source>
        <dbReference type="EMBL" id="MET3692880.1"/>
    </source>
</evidence>
<dbReference type="Gene3D" id="3.10.620.30">
    <property type="match status" value="1"/>
</dbReference>
<sequence length="281" mass="31190">MRIRFGCEMGYEFPQPTPLIARLTSYQAGGLAAVPPDVLTLDPPQPVRTFRDVFGNRTVRFVAPAGALTLSVRAEIEDDGELDPVVPEAREHPVEDLPEEALPFLVASRYCESDLLSRDAWDLFGHLEPGWSRVQAICDYVHGHITFGYGYAHVDRTAADAFVSGRGVCRDYAHLFVAFCRALNIPTRYCTGYLSFIGEPEPHAPGDFAAWTEVYLGGAWRMFDPRNNARRRGRILVARGRDAADVPLTHTFGSNRLTKFRVWAEDATVPAVEAMPAPAEP</sequence>
<name>A0ABV2L804_9HYPH</name>
<dbReference type="SMART" id="SM00460">
    <property type="entry name" value="TGc"/>
    <property type="match status" value="1"/>
</dbReference>
<feature type="domain" description="Transglutaminase-like" evidence="1">
    <location>
        <begin position="161"/>
        <end position="227"/>
    </location>
</feature>
<proteinExistence type="predicted"/>